<dbReference type="AlphaFoldDB" id="A0A914V928"/>
<keyword evidence="3" id="KW-0862">Zinc</keyword>
<comment type="similarity">
    <text evidence="3">Belongs to the peptidase M18 family.</text>
</comment>
<evidence type="ECO:0000313" key="5">
    <source>
        <dbReference type="WBParaSite" id="PSAMB.scaffold158size70848.g2810.t1"/>
    </source>
</evidence>
<keyword evidence="4" id="KW-1185">Reference proteome</keyword>
<dbReference type="WBParaSite" id="PSAMB.scaffold158size70848.g2810.t1">
    <property type="protein sequence ID" value="PSAMB.scaffold158size70848.g2810.t1"/>
    <property type="gene ID" value="PSAMB.scaffold158size70848.g2810"/>
</dbReference>
<dbReference type="PANTHER" id="PTHR28570">
    <property type="entry name" value="ASPARTYL AMINOPEPTIDASE"/>
    <property type="match status" value="1"/>
</dbReference>
<dbReference type="EC" id="3.4.11.21" evidence="2"/>
<evidence type="ECO:0000256" key="1">
    <source>
        <dbReference type="ARBA" id="ARBA00001335"/>
    </source>
</evidence>
<organism evidence="4 5">
    <name type="scientific">Plectus sambesii</name>
    <dbReference type="NCBI Taxonomy" id="2011161"/>
    <lineage>
        <taxon>Eukaryota</taxon>
        <taxon>Metazoa</taxon>
        <taxon>Ecdysozoa</taxon>
        <taxon>Nematoda</taxon>
        <taxon>Chromadorea</taxon>
        <taxon>Plectida</taxon>
        <taxon>Plectina</taxon>
        <taxon>Plectoidea</taxon>
        <taxon>Plectidae</taxon>
        <taxon>Plectus</taxon>
    </lineage>
</organism>
<dbReference type="GO" id="GO:0004177">
    <property type="term" value="F:aminopeptidase activity"/>
    <property type="evidence" value="ECO:0007669"/>
    <property type="project" value="UniProtKB-KW"/>
</dbReference>
<evidence type="ECO:0000313" key="4">
    <source>
        <dbReference type="Proteomes" id="UP000887566"/>
    </source>
</evidence>
<dbReference type="PANTHER" id="PTHR28570:SF3">
    <property type="entry name" value="ASPARTYL AMINOPEPTIDASE"/>
    <property type="match status" value="1"/>
</dbReference>
<dbReference type="GO" id="GO:0008237">
    <property type="term" value="F:metallopeptidase activity"/>
    <property type="evidence" value="ECO:0007669"/>
    <property type="project" value="UniProtKB-KW"/>
</dbReference>
<dbReference type="GO" id="GO:0006508">
    <property type="term" value="P:proteolysis"/>
    <property type="evidence" value="ECO:0007669"/>
    <property type="project" value="UniProtKB-KW"/>
</dbReference>
<accession>A0A914V928</accession>
<dbReference type="Proteomes" id="UP000887566">
    <property type="component" value="Unplaced"/>
</dbReference>
<keyword evidence="3" id="KW-0482">Metalloprotease</keyword>
<dbReference type="GO" id="GO:0008270">
    <property type="term" value="F:zinc ion binding"/>
    <property type="evidence" value="ECO:0007669"/>
    <property type="project" value="InterPro"/>
</dbReference>
<keyword evidence="3" id="KW-0645">Protease</keyword>
<name>A0A914V928_9BILA</name>
<reference evidence="5" key="1">
    <citation type="submission" date="2022-11" db="UniProtKB">
        <authorList>
            <consortium name="WormBaseParasite"/>
        </authorList>
    </citation>
    <scope>IDENTIFICATION</scope>
</reference>
<keyword evidence="3" id="KW-0378">Hydrolase</keyword>
<keyword evidence="3" id="KW-0031">Aminopeptidase</keyword>
<dbReference type="SUPFAM" id="SSF53187">
    <property type="entry name" value="Zn-dependent exopeptidases"/>
    <property type="match status" value="1"/>
</dbReference>
<keyword evidence="3" id="KW-0479">Metal-binding</keyword>
<evidence type="ECO:0000256" key="3">
    <source>
        <dbReference type="RuleBase" id="RU004386"/>
    </source>
</evidence>
<sequence length="254" mass="27183">MSKLAMSPIAPNEALTAPLMSISKHPTSSAITGAHNEFICGARLDNLVGTYTAVTGLIESLKDDAGLSKDMNIRIAACFDNEECGSESAQGAASAVTEWFLRRMASGGHASAFEEAVSKSYLISADQAHACHPNYRAKHEENHQPMFHGGVVVKTNVNQRYATTGITHAILKVIAEKAQVPLQNFVVRNDSPCGSTVGPILSAKLGLQTIDVGTAQFAMHSIREMTDTSGVMHAINLFTTFYNTLPGVLSNFKM</sequence>
<dbReference type="Gene3D" id="3.40.630.10">
    <property type="entry name" value="Zn peptidases"/>
    <property type="match status" value="1"/>
</dbReference>
<protein>
    <recommendedName>
        <fullName evidence="2">aspartyl aminopeptidase</fullName>
        <ecNumber evidence="2">3.4.11.21</ecNumber>
    </recommendedName>
</protein>
<comment type="catalytic activity">
    <reaction evidence="1">
        <text>Release of an N-terminal aspartate or glutamate from a peptide, with a preference for aspartate.</text>
        <dbReference type="EC" id="3.4.11.21"/>
    </reaction>
</comment>
<evidence type="ECO:0000256" key="2">
    <source>
        <dbReference type="ARBA" id="ARBA00011965"/>
    </source>
</evidence>
<dbReference type="PRINTS" id="PR00932">
    <property type="entry name" value="AMINO1PTASE"/>
</dbReference>
<proteinExistence type="inferred from homology"/>
<dbReference type="InterPro" id="IPR001948">
    <property type="entry name" value="Peptidase_M18"/>
</dbReference>
<dbReference type="Pfam" id="PF02127">
    <property type="entry name" value="Peptidase_M18"/>
    <property type="match status" value="1"/>
</dbReference>